<keyword evidence="2" id="KW-1185">Reference proteome</keyword>
<sequence>MYYDALKLIDYYPNVIQYMKVDVSKTGNYDLNNVITSLSDAFRNQMVFGVSGGSVRCRQLGTFLINSLNSMERMNDIAKRIGEEMIDIFHEYLGFEVDMEFWSRHATLWKANGLTLNKMVERYITKKIKNKAGGFVGKMAEHSKKYVVNASSTTNNDINKQDRFDRLLGRTECTEVKLIDPIHDFIRNELDHRRNEFTSLQELLIYCGTFNVNAELYEGDLSEWIFPKGVEHSDYDMVIIGLEEVVELTASKLINIDPSIKLFWEDKIQKEIGDDYLLIKNEQLGGILSLVYVKTNQIDNIKNIESCYKKTGMKGMSANKGGVAISFTYCENKFLFIVSHLAAGLNNVIERHTNYKTIAQGLRFRQNKRMRDFNLIIWMGDFNFRIDLPNEVVKPLIEAGDLKTLFTKDQLNNQMSKGESFPYFNEMEINFKPTYKYDKGTNEFDTSEKQRIPAWTDRIVSWARGLNMEQLNYGAIHDICFSDHKPVYGVFKYQKHHQ</sequence>
<evidence type="ECO:0000313" key="1">
    <source>
        <dbReference type="EMBL" id="GME92752.1"/>
    </source>
</evidence>
<accession>A0ACB5TPZ0</accession>
<protein>
    <submittedName>
        <fullName evidence="1">Unnamed protein product</fullName>
    </submittedName>
</protein>
<gene>
    <name evidence="1" type="ORF">Amon02_000915400</name>
</gene>
<dbReference type="Proteomes" id="UP001165064">
    <property type="component" value="Unassembled WGS sequence"/>
</dbReference>
<comment type="caution">
    <text evidence="1">The sequence shown here is derived from an EMBL/GenBank/DDBJ whole genome shotgun (WGS) entry which is preliminary data.</text>
</comment>
<dbReference type="EMBL" id="BSXS01008513">
    <property type="protein sequence ID" value="GME92752.1"/>
    <property type="molecule type" value="Genomic_DNA"/>
</dbReference>
<reference evidence="1" key="1">
    <citation type="submission" date="2023-04" db="EMBL/GenBank/DDBJ databases">
        <title>Ambrosiozyma monospora NBRC 10751.</title>
        <authorList>
            <person name="Ichikawa N."/>
            <person name="Sato H."/>
            <person name="Tonouchi N."/>
        </authorList>
    </citation>
    <scope>NUCLEOTIDE SEQUENCE</scope>
    <source>
        <strain evidence="1">NBRC 10751</strain>
    </source>
</reference>
<name>A0ACB5TPZ0_AMBMO</name>
<organism evidence="1 2">
    <name type="scientific">Ambrosiozyma monospora</name>
    <name type="common">Yeast</name>
    <name type="synonym">Endomycopsis monosporus</name>
    <dbReference type="NCBI Taxonomy" id="43982"/>
    <lineage>
        <taxon>Eukaryota</taxon>
        <taxon>Fungi</taxon>
        <taxon>Dikarya</taxon>
        <taxon>Ascomycota</taxon>
        <taxon>Saccharomycotina</taxon>
        <taxon>Pichiomycetes</taxon>
        <taxon>Pichiales</taxon>
        <taxon>Pichiaceae</taxon>
        <taxon>Ambrosiozyma</taxon>
    </lineage>
</organism>
<proteinExistence type="predicted"/>
<evidence type="ECO:0000313" key="2">
    <source>
        <dbReference type="Proteomes" id="UP001165064"/>
    </source>
</evidence>